<organism evidence="3 4">
    <name type="scientific">Candidatus Thiodiazotropha endoloripes</name>
    <dbReference type="NCBI Taxonomy" id="1818881"/>
    <lineage>
        <taxon>Bacteria</taxon>
        <taxon>Pseudomonadati</taxon>
        <taxon>Pseudomonadota</taxon>
        <taxon>Gammaproteobacteria</taxon>
        <taxon>Chromatiales</taxon>
        <taxon>Sedimenticolaceae</taxon>
        <taxon>Candidatus Thiodiazotropha</taxon>
    </lineage>
</organism>
<comment type="caution">
    <text evidence="3">The sequence shown here is derived from an EMBL/GenBank/DDBJ whole genome shotgun (WGS) entry which is preliminary data.</text>
</comment>
<gene>
    <name evidence="3" type="ORF">A3196_10995</name>
</gene>
<name>A0A1E2UR66_9GAMM</name>
<feature type="region of interest" description="Disordered" evidence="1">
    <location>
        <begin position="309"/>
        <end position="357"/>
    </location>
</feature>
<reference evidence="3 4" key="1">
    <citation type="submission" date="2016-03" db="EMBL/GenBank/DDBJ databases">
        <title>Chemosynthetic sulphur-oxidizing symbionts of marine invertebrate animals are capable of nitrogen fixation.</title>
        <authorList>
            <person name="Petersen J.M."/>
            <person name="Kemper A."/>
            <person name="Gruber-Vodicka H."/>
            <person name="Cardini U."/>
            <person name="Geest Mvander."/>
            <person name="Kleiner M."/>
            <person name="Bulgheresi S."/>
            <person name="Fussmann M."/>
            <person name="Herbold C."/>
            <person name="Seah B.K.B."/>
            <person name="Antony C.Paul."/>
            <person name="Liu D."/>
            <person name="Belitz A."/>
            <person name="Weber M."/>
        </authorList>
    </citation>
    <scope>NUCLEOTIDE SEQUENCE [LARGE SCALE GENOMIC DNA]</scope>
    <source>
        <strain evidence="3">G_D</strain>
    </source>
</reference>
<keyword evidence="4" id="KW-1185">Reference proteome</keyword>
<dbReference type="Gene3D" id="3.30.750.140">
    <property type="match status" value="1"/>
</dbReference>
<evidence type="ECO:0000313" key="3">
    <source>
        <dbReference type="EMBL" id="ODB97237.1"/>
    </source>
</evidence>
<sequence length="357" mass="37973">MARNLLVICRQETTLTGNAMAQIPFMSQITGGNTTSTTTGEADLGLFSLSAESLSTGVPFDLALQELLASEHSEEALQLFSLQMPIDTETRPMTNPMLTQDGKLLPLTPQLNGQALPQLSEPSQLPMAAKRAELMPALTLTLPQKVQTDAVMPKLTSLVTTDRPVEMMSLISADMAGDRPQAEVSRTADTSSQFSLNALSQSATSPVGSRASIVLPLNTPVGQPGWDQAVGERIQWMVNQNIQQAEIKLTPPNLGPLEIKISVQNDQTNVTFIAAQAPTREALESSIPRLREMFGEINLNLANVDVGHQQAGEPGREGAAESRGKGGSSDPDSSQGWSADAGGVQIRSGDGLLDTYA</sequence>
<dbReference type="InterPro" id="IPR021136">
    <property type="entry name" value="Flagellar_hook_control-like_C"/>
</dbReference>
<proteinExistence type="predicted"/>
<dbReference type="STRING" id="1818881.A3196_10995"/>
<evidence type="ECO:0000259" key="2">
    <source>
        <dbReference type="Pfam" id="PF02120"/>
    </source>
</evidence>
<dbReference type="CDD" id="cd17470">
    <property type="entry name" value="T3SS_Flik_C"/>
    <property type="match status" value="1"/>
</dbReference>
<feature type="domain" description="Flagellar hook-length control protein-like C-terminal" evidence="2">
    <location>
        <begin position="232"/>
        <end position="313"/>
    </location>
</feature>
<dbReference type="Pfam" id="PF02120">
    <property type="entry name" value="Flg_hook"/>
    <property type="match status" value="1"/>
</dbReference>
<dbReference type="EMBL" id="LVJZ01000003">
    <property type="protein sequence ID" value="ODB97237.1"/>
    <property type="molecule type" value="Genomic_DNA"/>
</dbReference>
<dbReference type="AlphaFoldDB" id="A0A1E2UR66"/>
<evidence type="ECO:0000256" key="1">
    <source>
        <dbReference type="SAM" id="MobiDB-lite"/>
    </source>
</evidence>
<evidence type="ECO:0000313" key="4">
    <source>
        <dbReference type="Proteomes" id="UP000094849"/>
    </source>
</evidence>
<dbReference type="PANTHER" id="PTHR37533:SF2">
    <property type="entry name" value="FLAGELLAR HOOK-LENGTH CONTROL PROTEIN"/>
    <property type="match status" value="1"/>
</dbReference>
<dbReference type="PANTHER" id="PTHR37533">
    <property type="entry name" value="FLAGELLAR HOOK-LENGTH CONTROL PROTEIN"/>
    <property type="match status" value="1"/>
</dbReference>
<dbReference type="Proteomes" id="UP000094849">
    <property type="component" value="Unassembled WGS sequence"/>
</dbReference>
<dbReference type="InterPro" id="IPR052563">
    <property type="entry name" value="FliK"/>
</dbReference>
<dbReference type="InterPro" id="IPR038610">
    <property type="entry name" value="FliK-like_C_sf"/>
</dbReference>
<protein>
    <recommendedName>
        <fullName evidence="2">Flagellar hook-length control protein-like C-terminal domain-containing protein</fullName>
    </recommendedName>
</protein>
<accession>A0A1E2UR66</accession>
<feature type="compositionally biased region" description="Basic and acidic residues" evidence="1">
    <location>
        <begin position="314"/>
        <end position="324"/>
    </location>
</feature>